<evidence type="ECO:0000313" key="3">
    <source>
        <dbReference type="Proteomes" id="UP000076404"/>
    </source>
</evidence>
<dbReference type="EMBL" id="CP011454">
    <property type="protein sequence ID" value="AMW04657.1"/>
    <property type="molecule type" value="Genomic_DNA"/>
</dbReference>
<protein>
    <recommendedName>
        <fullName evidence="4">Outer membrane protein beta-barrel domain-containing protein</fullName>
    </recommendedName>
</protein>
<sequence length="188" mass="20021">MLEHVMRYHVIDVVCVTLLLVSSMAPSAAAQTDRPAGHDYEFAVGVMVPAGSGLREYRAGPTVRLGVATRWPDRGGSAYRLDVEGYRLQDRTVPTARESLTGVGVGYSWLGVAAADDWRPYMLAGLGLQLLVPSGEDGFPGLLGGVRAGAGVRGTLRGVDVHVELSGLAWVRSIGKARVHPLTVALRF</sequence>
<evidence type="ECO:0008006" key="4">
    <source>
        <dbReference type="Google" id="ProtNLM"/>
    </source>
</evidence>
<keyword evidence="1" id="KW-0732">Signal</keyword>
<feature type="chain" id="PRO_5007506874" description="Outer membrane protein beta-barrel domain-containing protein" evidence="1">
    <location>
        <begin position="31"/>
        <end position="188"/>
    </location>
</feature>
<proteinExistence type="predicted"/>
<name>A0A143BHZ0_9BACT</name>
<reference evidence="2 3" key="1">
    <citation type="journal article" date="2014" name="Proc. Natl. Acad. Sci. U.S.A.">
        <title>Functional type 2 photosynthetic reaction centers found in the rare bacterial phylum Gemmatimonadetes.</title>
        <authorList>
            <person name="Zeng Y."/>
            <person name="Feng F."/>
            <person name="Medova H."/>
            <person name="Dean J."/>
            <person name="Koblizek M."/>
        </authorList>
    </citation>
    <scope>NUCLEOTIDE SEQUENCE [LARGE SCALE GENOMIC DNA]</scope>
    <source>
        <strain evidence="2 3">AP64</strain>
    </source>
</reference>
<accession>A0A143BHZ0</accession>
<feature type="signal peptide" evidence="1">
    <location>
        <begin position="1"/>
        <end position="30"/>
    </location>
</feature>
<reference evidence="2 3" key="2">
    <citation type="journal article" date="2016" name="Environ. Microbiol. Rep.">
        <title>Metagenomic evidence for the presence of phototrophic Gemmatimonadetes bacteria in diverse environments.</title>
        <authorList>
            <person name="Zeng Y."/>
            <person name="Baumbach J."/>
            <person name="Barbosa E.G."/>
            <person name="Azevedo V."/>
            <person name="Zhang C."/>
            <person name="Koblizek M."/>
        </authorList>
    </citation>
    <scope>NUCLEOTIDE SEQUENCE [LARGE SCALE GENOMIC DNA]</scope>
    <source>
        <strain evidence="2 3">AP64</strain>
    </source>
</reference>
<gene>
    <name evidence="2" type="ORF">GEMMAAP_06980</name>
</gene>
<dbReference type="STRING" id="1379270.GEMMAAP_06980"/>
<keyword evidence="3" id="KW-1185">Reference proteome</keyword>
<dbReference type="Proteomes" id="UP000076404">
    <property type="component" value="Chromosome"/>
</dbReference>
<dbReference type="AlphaFoldDB" id="A0A143BHZ0"/>
<organism evidence="2 3">
    <name type="scientific">Gemmatimonas phototrophica</name>
    <dbReference type="NCBI Taxonomy" id="1379270"/>
    <lineage>
        <taxon>Bacteria</taxon>
        <taxon>Pseudomonadati</taxon>
        <taxon>Gemmatimonadota</taxon>
        <taxon>Gemmatimonadia</taxon>
        <taxon>Gemmatimonadales</taxon>
        <taxon>Gemmatimonadaceae</taxon>
        <taxon>Gemmatimonas</taxon>
    </lineage>
</organism>
<dbReference type="KEGG" id="gph:GEMMAAP_06980"/>
<evidence type="ECO:0000313" key="2">
    <source>
        <dbReference type="EMBL" id="AMW04657.1"/>
    </source>
</evidence>
<evidence type="ECO:0000256" key="1">
    <source>
        <dbReference type="SAM" id="SignalP"/>
    </source>
</evidence>